<dbReference type="Proteomes" id="UP001178888">
    <property type="component" value="Unassembled WGS sequence"/>
</dbReference>
<dbReference type="EMBL" id="JAVGVR010000001">
    <property type="protein sequence ID" value="MDQ6598795.1"/>
    <property type="molecule type" value="Genomic_DNA"/>
</dbReference>
<dbReference type="Gene3D" id="3.30.450.20">
    <property type="entry name" value="PAS domain"/>
    <property type="match status" value="1"/>
</dbReference>
<gene>
    <name evidence="4" type="ORF">E2K98_13110</name>
    <name evidence="3" type="ORF">RCG21_20920</name>
</gene>
<proteinExistence type="predicted"/>
<dbReference type="InterPro" id="IPR012312">
    <property type="entry name" value="Hemerythrin-like"/>
</dbReference>
<dbReference type="PANTHER" id="PTHR39966">
    <property type="entry name" value="BLL2471 PROTEIN-RELATED"/>
    <property type="match status" value="1"/>
</dbReference>
<evidence type="ECO:0000313" key="5">
    <source>
        <dbReference type="Proteomes" id="UP000295132"/>
    </source>
</evidence>
<dbReference type="Pfam" id="PF13596">
    <property type="entry name" value="PAS_10"/>
    <property type="match status" value="1"/>
</dbReference>
<evidence type="ECO:0000259" key="2">
    <source>
        <dbReference type="Pfam" id="PF04282"/>
    </source>
</evidence>
<dbReference type="EMBL" id="SMYO01000006">
    <property type="protein sequence ID" value="TDK60665.1"/>
    <property type="molecule type" value="Genomic_DNA"/>
</dbReference>
<evidence type="ECO:0000313" key="6">
    <source>
        <dbReference type="Proteomes" id="UP001178888"/>
    </source>
</evidence>
<feature type="domain" description="Hemerythrin-like" evidence="1">
    <location>
        <begin position="102"/>
        <end position="232"/>
    </location>
</feature>
<dbReference type="GO" id="GO:0005886">
    <property type="term" value="C:plasma membrane"/>
    <property type="evidence" value="ECO:0007669"/>
    <property type="project" value="TreeGrafter"/>
</dbReference>
<evidence type="ECO:0000259" key="1">
    <source>
        <dbReference type="Pfam" id="PF01814"/>
    </source>
</evidence>
<comment type="caution">
    <text evidence="4">The sequence shown here is derived from an EMBL/GenBank/DDBJ whole genome shotgun (WGS) entry which is preliminary data.</text>
</comment>
<dbReference type="RefSeq" id="WP_133334742.1">
    <property type="nucleotide sequence ID" value="NZ_JAVGVR010000001.1"/>
</dbReference>
<reference evidence="3" key="2">
    <citation type="submission" date="2023-08" db="EMBL/GenBank/DDBJ databases">
        <title>Nitrogen cycling bacteria in agricultural field soils.</title>
        <authorList>
            <person name="Jang J."/>
        </authorList>
    </citation>
    <scope>NUCLEOTIDE SEQUENCE</scope>
    <source>
        <strain evidence="3">PS3-36</strain>
    </source>
</reference>
<dbReference type="Gene3D" id="1.20.120.520">
    <property type="entry name" value="nmb1532 protein domain like"/>
    <property type="match status" value="1"/>
</dbReference>
<keyword evidence="6" id="KW-1185">Reference proteome</keyword>
<dbReference type="Pfam" id="PF01814">
    <property type="entry name" value="Hemerythrin"/>
    <property type="match status" value="1"/>
</dbReference>
<feature type="domain" description="DUF438" evidence="2">
    <location>
        <begin position="22"/>
        <end position="89"/>
    </location>
</feature>
<organism evidence="4 5">
    <name type="scientific">Bacillus salipaludis</name>
    <dbReference type="NCBI Taxonomy" id="2547811"/>
    <lineage>
        <taxon>Bacteria</taxon>
        <taxon>Bacillati</taxon>
        <taxon>Bacillota</taxon>
        <taxon>Bacilli</taxon>
        <taxon>Bacillales</taxon>
        <taxon>Bacillaceae</taxon>
        <taxon>Bacillus</taxon>
    </lineage>
</organism>
<evidence type="ECO:0000313" key="4">
    <source>
        <dbReference type="EMBL" id="TDK60665.1"/>
    </source>
</evidence>
<dbReference type="SUPFAM" id="SSF55785">
    <property type="entry name" value="PYP-like sensor domain (PAS domain)"/>
    <property type="match status" value="1"/>
</dbReference>
<evidence type="ECO:0000313" key="3">
    <source>
        <dbReference type="EMBL" id="MDQ6598795.1"/>
    </source>
</evidence>
<sequence>MSEMINNREQFLLKNTKRFEMIKQIFTDLHNGRSVEEVKAHFNALIGKITIDEISQIQHDFTQEGTLPAEEVKRLYAAHTALFKGSIEEEQRSQHPEEQPGHPVHTFKLENRELEKLIKTKVQIHLWQFEKEDSPENVYKLLEDCNLLLDIDKHFNRKEHLIFPYLEKYGIYGPSTNMWRIDDFIRDAIKDAKQNLSYYDGDKQGIVQVVTYIINEVNDMIYREENILFPMALNNLTEDEWVKIAHESDEIGFCLTEPADVWRPERQALAENAISEGYIKMETGILSLKQLELLLNHLPVDITFIDHDDVVRYFSHGKDRIFARTKAVIGRTVQNCHPPRSVHAVEELLADFKSGKKDVEDFWIKFKDKYVYIRYFAVRDENGEYIGTLEFTQNIDPIKQVDGEKRILS</sequence>
<dbReference type="PANTHER" id="PTHR39966:SF3">
    <property type="entry name" value="DUF438 DOMAIN-CONTAINING PROTEIN"/>
    <property type="match status" value="1"/>
</dbReference>
<reference evidence="4 5" key="1">
    <citation type="submission" date="2019-03" db="EMBL/GenBank/DDBJ databases">
        <title>Bacillus niacini sp. nov. a Nicotinate-Metabolizing Mesophile Isolated from Soil.</title>
        <authorList>
            <person name="Zhang G."/>
        </authorList>
    </citation>
    <scope>NUCLEOTIDE SEQUENCE [LARGE SCALE GENOMIC DNA]</scope>
    <source>
        <strain evidence="4 5">WN066</strain>
    </source>
</reference>
<dbReference type="Pfam" id="PF04282">
    <property type="entry name" value="DUF438"/>
    <property type="match status" value="1"/>
</dbReference>
<name>A0A4R5VQ81_9BACI</name>
<dbReference type="AlphaFoldDB" id="A0A4R5VQ81"/>
<accession>A0A4R5VQ81</accession>
<protein>
    <submittedName>
        <fullName evidence="4">DUF438 domain-containing protein</fullName>
    </submittedName>
</protein>
<dbReference type="InterPro" id="IPR035965">
    <property type="entry name" value="PAS-like_dom_sf"/>
</dbReference>
<dbReference type="InterPro" id="IPR007380">
    <property type="entry name" value="DUF438"/>
</dbReference>
<dbReference type="Proteomes" id="UP000295132">
    <property type="component" value="Unassembled WGS sequence"/>
</dbReference>